<comment type="caution">
    <text evidence="1">The sequence shown here is derived from an EMBL/GenBank/DDBJ whole genome shotgun (WGS) entry which is preliminary data.</text>
</comment>
<protein>
    <recommendedName>
        <fullName evidence="3">DUF2283 domain-containing protein</fullName>
    </recommendedName>
</protein>
<evidence type="ECO:0008006" key="3">
    <source>
        <dbReference type="Google" id="ProtNLM"/>
    </source>
</evidence>
<proteinExistence type="predicted"/>
<organism evidence="1 2">
    <name type="scientific">Candidatus Daviesbacteria bacterium GW2011_GWF2_38_6</name>
    <dbReference type="NCBI Taxonomy" id="1618432"/>
    <lineage>
        <taxon>Bacteria</taxon>
        <taxon>Candidatus Daviesiibacteriota</taxon>
    </lineage>
</organism>
<dbReference type="Proteomes" id="UP000034324">
    <property type="component" value="Unassembled WGS sequence"/>
</dbReference>
<dbReference type="AlphaFoldDB" id="A0A0G0NJI2"/>
<reference evidence="1 2" key="1">
    <citation type="journal article" date="2015" name="Nature">
        <title>rRNA introns, odd ribosomes, and small enigmatic genomes across a large radiation of phyla.</title>
        <authorList>
            <person name="Brown C.T."/>
            <person name="Hug L.A."/>
            <person name="Thomas B.C."/>
            <person name="Sharon I."/>
            <person name="Castelle C.J."/>
            <person name="Singh A."/>
            <person name="Wilkins M.J."/>
            <person name="Williams K.H."/>
            <person name="Banfield J.F."/>
        </authorList>
    </citation>
    <scope>NUCLEOTIDE SEQUENCE [LARGE SCALE GENOMIC DNA]</scope>
</reference>
<evidence type="ECO:0000313" key="1">
    <source>
        <dbReference type="EMBL" id="KKQ77246.1"/>
    </source>
</evidence>
<accession>A0A0G0NJI2</accession>
<name>A0A0G0NJI2_9BACT</name>
<gene>
    <name evidence="1" type="ORF">US99_C0044G0007</name>
</gene>
<dbReference type="InterPro" id="IPR019270">
    <property type="entry name" value="DUF2283"/>
</dbReference>
<dbReference type="PANTHER" id="PTHR37029:SF1">
    <property type="entry name" value="SSR1768 PROTEIN"/>
    <property type="match status" value="1"/>
</dbReference>
<dbReference type="EMBL" id="LBVC01000044">
    <property type="protein sequence ID" value="KKQ77246.1"/>
    <property type="molecule type" value="Genomic_DNA"/>
</dbReference>
<dbReference type="Pfam" id="PF10049">
    <property type="entry name" value="DUF2283"/>
    <property type="match status" value="1"/>
</dbReference>
<sequence>MKKAREKKVNYDKKKDILYIFLKEGVEERFEDISENITVEYDADDRPIGIEIFNASKVLPIQQQHI</sequence>
<dbReference type="PANTHER" id="PTHR37029">
    <property type="entry name" value="SSR1768 PROTEIN"/>
    <property type="match status" value="1"/>
</dbReference>
<evidence type="ECO:0000313" key="2">
    <source>
        <dbReference type="Proteomes" id="UP000034324"/>
    </source>
</evidence>